<evidence type="ECO:0008006" key="3">
    <source>
        <dbReference type="Google" id="ProtNLM"/>
    </source>
</evidence>
<dbReference type="Proteomes" id="UP000007161">
    <property type="component" value="Chromosome"/>
</dbReference>
<sequence length="128" mass="14910">MYNDLLNSIKSDLKGMTYNNKNVFQKVGIGALKADDYLSSASIFLDSSIHQQMTSLRYEINVNVDIVCVFSMSRGEDSELFFQEKYDIVEVLEKYFKQNYQLLNTEFSSDDEHLFVMFRIKTSEVNNI</sequence>
<reference evidence="2" key="2">
    <citation type="submission" date="2012-01" db="EMBL/GenBank/DDBJ databases">
        <title>Complete sequence of chromosome of Marinitoga piezophila KA3.</title>
        <authorList>
            <person name="Lucas S."/>
            <person name="Han J."/>
            <person name="Lapidus A."/>
            <person name="Cheng J.-F."/>
            <person name="Goodwin L."/>
            <person name="Pitluck S."/>
            <person name="Peters L."/>
            <person name="Mikhailova N."/>
            <person name="Teshima H."/>
            <person name="Detter J.C."/>
            <person name="Han C."/>
            <person name="Tapia R."/>
            <person name="Land M."/>
            <person name="Hauser L."/>
            <person name="Kyrpides N."/>
            <person name="Ivanova N."/>
            <person name="Pagani I."/>
            <person name="Jebbar M."/>
            <person name="Vannier P."/>
            <person name="Oger P."/>
            <person name="Cario A."/>
            <person name="Bartlett D."/>
            <person name="Noll K.M."/>
            <person name="Woyke T."/>
        </authorList>
    </citation>
    <scope>NUCLEOTIDE SEQUENCE [LARGE SCALE GENOMIC DNA]</scope>
    <source>
        <strain evidence="2">DSM 14283 / JCM 11233 / KA3</strain>
    </source>
</reference>
<name>H2J4C5_MARPK</name>
<evidence type="ECO:0000313" key="2">
    <source>
        <dbReference type="Proteomes" id="UP000007161"/>
    </source>
</evidence>
<dbReference type="STRING" id="443254.Marpi_0330"/>
<keyword evidence="2" id="KW-1185">Reference proteome</keyword>
<evidence type="ECO:0000313" key="1">
    <source>
        <dbReference type="EMBL" id="AEX84780.1"/>
    </source>
</evidence>
<proteinExistence type="predicted"/>
<dbReference type="KEGG" id="mpz:Marpi_0330"/>
<dbReference type="OrthoDB" id="48085at2"/>
<reference evidence="1 2" key="1">
    <citation type="journal article" date="2012" name="J. Bacteriol.">
        <title>Complete Genome Sequence of the Thermophilic, Piezophilic, Heterotrophic Bacterium Marinitoga piezophila KA3.</title>
        <authorList>
            <person name="Lucas S."/>
            <person name="Han J."/>
            <person name="Lapidus A."/>
            <person name="Cheng J.F."/>
            <person name="Goodwin L.A."/>
            <person name="Pitluck S."/>
            <person name="Peters L."/>
            <person name="Mikhailova N."/>
            <person name="Teshima H."/>
            <person name="Detter J.C."/>
            <person name="Han C."/>
            <person name="Tapia R."/>
            <person name="Land M."/>
            <person name="Hauser L."/>
            <person name="Kyrpides N.C."/>
            <person name="Ivanova N."/>
            <person name="Pagani I."/>
            <person name="Vannier P."/>
            <person name="Oger P."/>
            <person name="Bartlett D.H."/>
            <person name="Noll K.M."/>
            <person name="Woyke T."/>
            <person name="Jebbar M."/>
        </authorList>
    </citation>
    <scope>NUCLEOTIDE SEQUENCE [LARGE SCALE GENOMIC DNA]</scope>
    <source>
        <strain evidence="2">DSM 14283 / JCM 11233 / KA3</strain>
    </source>
</reference>
<accession>H2J4C5</accession>
<dbReference type="EMBL" id="CP003257">
    <property type="protein sequence ID" value="AEX84780.1"/>
    <property type="molecule type" value="Genomic_DNA"/>
</dbReference>
<dbReference type="AlphaFoldDB" id="H2J4C5"/>
<dbReference type="RefSeq" id="WP_014295852.1">
    <property type="nucleotide sequence ID" value="NC_016751.1"/>
</dbReference>
<organism evidence="1 2">
    <name type="scientific">Marinitoga piezophila (strain DSM 14283 / JCM 11233 / KA3)</name>
    <dbReference type="NCBI Taxonomy" id="443254"/>
    <lineage>
        <taxon>Bacteria</taxon>
        <taxon>Thermotogati</taxon>
        <taxon>Thermotogota</taxon>
        <taxon>Thermotogae</taxon>
        <taxon>Petrotogales</taxon>
        <taxon>Petrotogaceae</taxon>
        <taxon>Marinitoga</taxon>
    </lineage>
</organism>
<protein>
    <recommendedName>
        <fullName evidence="3">Na+-translocating membrane potential-generating system MpsC domain-containing protein</fullName>
    </recommendedName>
</protein>
<gene>
    <name evidence="1" type="ordered locus">Marpi_0330</name>
</gene>
<dbReference type="HOGENOM" id="CLU_1956972_0_0_0"/>